<reference evidence="4" key="2">
    <citation type="journal article" date="2021" name="PeerJ">
        <title>Extensive microbial diversity within the chicken gut microbiome revealed by metagenomics and culture.</title>
        <authorList>
            <person name="Gilroy R."/>
            <person name="Ravi A."/>
            <person name="Getino M."/>
            <person name="Pursley I."/>
            <person name="Horton D.L."/>
            <person name="Alikhan N.F."/>
            <person name="Baker D."/>
            <person name="Gharbi K."/>
            <person name="Hall N."/>
            <person name="Watson M."/>
            <person name="Adriaenssens E.M."/>
            <person name="Foster-Nyarko E."/>
            <person name="Jarju S."/>
            <person name="Secka A."/>
            <person name="Antonio M."/>
            <person name="Oren A."/>
            <person name="Chaudhuri R.R."/>
            <person name="La Ragione R."/>
            <person name="Hildebrand F."/>
            <person name="Pallen M.J."/>
        </authorList>
    </citation>
    <scope>NUCLEOTIDE SEQUENCE</scope>
    <source>
        <strain evidence="4">B1-8020</strain>
    </source>
</reference>
<reference evidence="4" key="1">
    <citation type="submission" date="2020-10" db="EMBL/GenBank/DDBJ databases">
        <authorList>
            <person name="Gilroy R."/>
        </authorList>
    </citation>
    <scope>NUCLEOTIDE SEQUENCE</scope>
    <source>
        <strain evidence="4">B1-8020</strain>
    </source>
</reference>
<dbReference type="Pfam" id="PF16378">
    <property type="entry name" value="DUF4988"/>
    <property type="match status" value="1"/>
</dbReference>
<feature type="domain" description="DUF4988" evidence="3">
    <location>
        <begin position="34"/>
        <end position="220"/>
    </location>
</feature>
<evidence type="ECO:0000313" key="5">
    <source>
        <dbReference type="Proteomes" id="UP000823604"/>
    </source>
</evidence>
<dbReference type="Proteomes" id="UP000823604">
    <property type="component" value="Unassembled WGS sequence"/>
</dbReference>
<comment type="caution">
    <text evidence="4">The sequence shown here is derived from an EMBL/GenBank/DDBJ whole genome shotgun (WGS) entry which is preliminary data.</text>
</comment>
<organism evidence="4 5">
    <name type="scientific">Candidatus Merdivivens pullicola</name>
    <dbReference type="NCBI Taxonomy" id="2840872"/>
    <lineage>
        <taxon>Bacteria</taxon>
        <taxon>Pseudomonadati</taxon>
        <taxon>Bacteroidota</taxon>
        <taxon>Bacteroidia</taxon>
        <taxon>Bacteroidales</taxon>
        <taxon>Muribaculaceae</taxon>
        <taxon>Muribaculaceae incertae sedis</taxon>
        <taxon>Candidatus Merdivivens</taxon>
    </lineage>
</organism>
<gene>
    <name evidence="4" type="ORF">IAB81_03650</name>
</gene>
<evidence type="ECO:0000259" key="3">
    <source>
        <dbReference type="Pfam" id="PF16378"/>
    </source>
</evidence>
<dbReference type="EMBL" id="JADIMA010000035">
    <property type="protein sequence ID" value="MBO8472706.1"/>
    <property type="molecule type" value="Genomic_DNA"/>
</dbReference>
<protein>
    <recommendedName>
        <fullName evidence="3">DUF4988 domain-containing protein</fullName>
    </recommendedName>
</protein>
<evidence type="ECO:0000313" key="4">
    <source>
        <dbReference type="EMBL" id="MBO8472706.1"/>
    </source>
</evidence>
<proteinExistence type="predicted"/>
<feature type="coiled-coil region" evidence="1">
    <location>
        <begin position="38"/>
        <end position="72"/>
    </location>
</feature>
<evidence type="ECO:0000256" key="1">
    <source>
        <dbReference type="SAM" id="Coils"/>
    </source>
</evidence>
<keyword evidence="1" id="KW-0175">Coiled coil</keyword>
<dbReference type="InterPro" id="IPR032149">
    <property type="entry name" value="DUF4988"/>
</dbReference>
<feature type="region of interest" description="Disordered" evidence="2">
    <location>
        <begin position="90"/>
        <end position="118"/>
    </location>
</feature>
<sequence length="748" mass="83105">MKLIKNLGRIIMGVMCAGVVLTTANSCEYDDTYIRDSIKDLDERVEALEAFSEQIQSEISALQEIIEKLQSEVTIDNIVETEDGYTINFSDGTSITITDGEDGKDGQDGEDGKDGMTPPTIIVIEEDGTYYWGYENSDGSRDFITDDDGNKIPVTGEAPQIRINPDNGNWEISTDGGQTWEDTGMPSSGTGTGESLFAGIDQDEDFVYLTLRDGTTICIPKTKELVFDFGTDGETLYFERGESKVLDYTMSGVQEVTITKPDGWRASIEAEGFVITAPVEENTFAETEGIVTVLLVASNGQSLIAKQPVIIGVAPQKDYFTIEVPEDEIGSTSARIISSCNEPTMYWTSQIMTLDEFETYVGSVENMEYYFMELLESTAYYYGYSSVAELLPDFLYPGDYVDDYVYSGLYSETAYMTYAVGMDFDGNYLTDFYYGPQFTTTEPQMIDLTFDLNVTPKTTSALLDIYPSDPSAYYFATVIDNSFYEAGYTDVDIMTEIINSYSWMLFYYALQGDVTGYEIGGMASNTDYYAVVFGVDVDAITYTTEMTKVPFTTLESQPTDAYVEGSITNWWSIDDLAEYNPDYASLMGDPSNPNLAAVDLEFNESAVACIYVLWIGDLSTYDYDELYAATQQQGDIAYYGDPANLFYVALDNSYNTLCTIALDADGNYGEMDICLVQFTEEGKSTDFALFDEYYNAIMGGYSMTTSSVNSRPVFMAPSNIENVQIREALSAKEVKVMSHKVVKAVNMK</sequence>
<dbReference type="AlphaFoldDB" id="A0A9D9IJH1"/>
<accession>A0A9D9IJH1</accession>
<name>A0A9D9IJH1_9BACT</name>
<feature type="compositionally biased region" description="Basic and acidic residues" evidence="2">
    <location>
        <begin position="101"/>
        <end position="114"/>
    </location>
</feature>
<evidence type="ECO:0000256" key="2">
    <source>
        <dbReference type="SAM" id="MobiDB-lite"/>
    </source>
</evidence>